<sequence>MKKSALILTAISLVMSALLTACGDKNESSPSEQSTASNSPAASSSEKVTLSIGSWRVEDVEGYKKIIAEFNKANPNITVEFKPTADQEYNTVLNTALMTGGGPDIVHMRPYAPGSELGDNGYLAAINDLPGLNTIPADLLASSTGKDGKIYGVPIALNATQIFYNKKIFADLQLSEPQTWDELMKVADTLKSNKITPFAVGSKDGWILSLVHSAIAPGFYGGTAFEEQLLKGEKKFTSPEFVKSIQAMKDLAAYFPDNYVGLGMDDMRNLFVTEQAGMFIMGDWEIAVVESMNPDLQLGMFPIPKPDGSKPTVTTWVDGSFGVNANSPHKEEALKFLEFAASKSFGQLMASELKRASAIPGVPGVDELTSKVADNAVNHSTPYNILIHFDRGNPTLKTALQDALQAMYLNKLTPEKAAEEIQKNADSWFKPGQ</sequence>
<feature type="signal peptide" evidence="8">
    <location>
        <begin position="1"/>
        <end position="21"/>
    </location>
</feature>
<protein>
    <recommendedName>
        <fullName evidence="6">Probable sugar-binding periplasmic protein</fullName>
    </recommendedName>
</protein>
<dbReference type="PANTHER" id="PTHR43649">
    <property type="entry name" value="ARABINOSE-BINDING PROTEIN-RELATED"/>
    <property type="match status" value="1"/>
</dbReference>
<comment type="subcellular location">
    <subcellularLocation>
        <location evidence="1">Cell envelope</location>
    </subcellularLocation>
</comment>
<evidence type="ECO:0000256" key="5">
    <source>
        <dbReference type="ARBA" id="ARBA00049629"/>
    </source>
</evidence>
<accession>A0A398CH36</accession>
<dbReference type="InterPro" id="IPR006059">
    <property type="entry name" value="SBP"/>
</dbReference>
<evidence type="ECO:0000256" key="4">
    <source>
        <dbReference type="ARBA" id="ARBA00022729"/>
    </source>
</evidence>
<organism evidence="9 10">
    <name type="scientific">Cohnella faecalis</name>
    <dbReference type="NCBI Taxonomy" id="2315694"/>
    <lineage>
        <taxon>Bacteria</taxon>
        <taxon>Bacillati</taxon>
        <taxon>Bacillota</taxon>
        <taxon>Bacilli</taxon>
        <taxon>Bacillales</taxon>
        <taxon>Paenibacillaceae</taxon>
        <taxon>Cohnella</taxon>
    </lineage>
</organism>
<dbReference type="Gene3D" id="3.40.190.10">
    <property type="entry name" value="Periplasmic binding protein-like II"/>
    <property type="match status" value="2"/>
</dbReference>
<feature type="region of interest" description="Disordered" evidence="7">
    <location>
        <begin position="24"/>
        <end position="43"/>
    </location>
</feature>
<dbReference type="GO" id="GO:0030313">
    <property type="term" value="C:cell envelope"/>
    <property type="evidence" value="ECO:0007669"/>
    <property type="project" value="UniProtKB-SubCell"/>
</dbReference>
<keyword evidence="3" id="KW-0813">Transport</keyword>
<dbReference type="InterPro" id="IPR050490">
    <property type="entry name" value="Bact_solute-bd_prot1"/>
</dbReference>
<evidence type="ECO:0000256" key="6">
    <source>
        <dbReference type="ARBA" id="ARBA00049753"/>
    </source>
</evidence>
<evidence type="ECO:0000256" key="2">
    <source>
        <dbReference type="ARBA" id="ARBA00008520"/>
    </source>
</evidence>
<name>A0A398CH36_9BACL</name>
<dbReference type="OrthoDB" id="9798191at2"/>
<dbReference type="Proteomes" id="UP000266340">
    <property type="component" value="Unassembled WGS sequence"/>
</dbReference>
<reference evidence="9 10" key="1">
    <citation type="submission" date="2018-09" db="EMBL/GenBank/DDBJ databases">
        <title>Cohnella cavernae sp. nov., isolated from a karst cave.</title>
        <authorList>
            <person name="Zhu H."/>
        </authorList>
    </citation>
    <scope>NUCLEOTIDE SEQUENCE [LARGE SCALE GENOMIC DNA]</scope>
    <source>
        <strain evidence="9 10">K2E09-144</strain>
    </source>
</reference>
<comment type="function">
    <text evidence="5">Part of a binding-protein-dependent transport system for a sugar.</text>
</comment>
<evidence type="ECO:0000313" key="9">
    <source>
        <dbReference type="EMBL" id="RIE01282.1"/>
    </source>
</evidence>
<dbReference type="EMBL" id="QXJM01000040">
    <property type="protein sequence ID" value="RIE01282.1"/>
    <property type="molecule type" value="Genomic_DNA"/>
</dbReference>
<dbReference type="Pfam" id="PF01547">
    <property type="entry name" value="SBP_bac_1"/>
    <property type="match status" value="1"/>
</dbReference>
<dbReference type="SUPFAM" id="SSF53850">
    <property type="entry name" value="Periplasmic binding protein-like II"/>
    <property type="match status" value="1"/>
</dbReference>
<dbReference type="PANTHER" id="PTHR43649:SF28">
    <property type="entry name" value="BINDING PROTEIN COMPONENT OF ABC SUGAR TRANSPORTER-RELATED"/>
    <property type="match status" value="1"/>
</dbReference>
<keyword evidence="10" id="KW-1185">Reference proteome</keyword>
<proteinExistence type="inferred from homology"/>
<feature type="chain" id="PRO_5039605395" description="Probable sugar-binding periplasmic protein" evidence="8">
    <location>
        <begin position="22"/>
        <end position="433"/>
    </location>
</feature>
<dbReference type="RefSeq" id="WP_119151541.1">
    <property type="nucleotide sequence ID" value="NZ_JBHSOV010000041.1"/>
</dbReference>
<dbReference type="PROSITE" id="PS51257">
    <property type="entry name" value="PROKAR_LIPOPROTEIN"/>
    <property type="match status" value="1"/>
</dbReference>
<keyword evidence="4 8" id="KW-0732">Signal</keyword>
<gene>
    <name evidence="9" type="ORF">D3H35_23130</name>
</gene>
<evidence type="ECO:0000313" key="10">
    <source>
        <dbReference type="Proteomes" id="UP000266340"/>
    </source>
</evidence>
<evidence type="ECO:0000256" key="1">
    <source>
        <dbReference type="ARBA" id="ARBA00004196"/>
    </source>
</evidence>
<evidence type="ECO:0000256" key="3">
    <source>
        <dbReference type="ARBA" id="ARBA00022448"/>
    </source>
</evidence>
<evidence type="ECO:0000256" key="8">
    <source>
        <dbReference type="SAM" id="SignalP"/>
    </source>
</evidence>
<evidence type="ECO:0000256" key="7">
    <source>
        <dbReference type="SAM" id="MobiDB-lite"/>
    </source>
</evidence>
<comment type="caution">
    <text evidence="9">The sequence shown here is derived from an EMBL/GenBank/DDBJ whole genome shotgun (WGS) entry which is preliminary data.</text>
</comment>
<comment type="similarity">
    <text evidence="2">Belongs to the bacterial solute-binding protein 1 family.</text>
</comment>
<feature type="compositionally biased region" description="Low complexity" evidence="7">
    <location>
        <begin position="34"/>
        <end position="43"/>
    </location>
</feature>
<dbReference type="AlphaFoldDB" id="A0A398CH36"/>